<feature type="compositionally biased region" description="Pro residues" evidence="1">
    <location>
        <begin position="1"/>
        <end position="25"/>
    </location>
</feature>
<dbReference type="Proteomes" id="UP000502508">
    <property type="component" value="Chromosome"/>
</dbReference>
<protein>
    <submittedName>
        <fullName evidence="2">Uncharacterized protein</fullName>
    </submittedName>
</protein>
<dbReference type="KEGG" id="pfla:Pflav_072450"/>
<organism evidence="2 3">
    <name type="scientific">Phytohabitans flavus</name>
    <dbReference type="NCBI Taxonomy" id="1076124"/>
    <lineage>
        <taxon>Bacteria</taxon>
        <taxon>Bacillati</taxon>
        <taxon>Actinomycetota</taxon>
        <taxon>Actinomycetes</taxon>
        <taxon>Micromonosporales</taxon>
        <taxon>Micromonosporaceae</taxon>
    </lineage>
</organism>
<keyword evidence="3" id="KW-1185">Reference proteome</keyword>
<dbReference type="EMBL" id="AP022870">
    <property type="protein sequence ID" value="BCB80835.1"/>
    <property type="molecule type" value="Genomic_DNA"/>
</dbReference>
<name>A0A6F8Y409_9ACTN</name>
<evidence type="ECO:0000313" key="3">
    <source>
        <dbReference type="Proteomes" id="UP000502508"/>
    </source>
</evidence>
<evidence type="ECO:0000256" key="1">
    <source>
        <dbReference type="SAM" id="MobiDB-lite"/>
    </source>
</evidence>
<proteinExistence type="predicted"/>
<feature type="compositionally biased region" description="Basic and acidic residues" evidence="1">
    <location>
        <begin position="36"/>
        <end position="48"/>
    </location>
</feature>
<accession>A0A6F8Y409</accession>
<dbReference type="AlphaFoldDB" id="A0A6F8Y409"/>
<sequence>MSELPPYPREPMPPGPEGQPHPEPYTGPWVAPQQPWDRRPGVRRGDRHLGVCRGGCRPAARLIR</sequence>
<gene>
    <name evidence="2" type="ORF">Pflav_072450</name>
</gene>
<evidence type="ECO:0000313" key="2">
    <source>
        <dbReference type="EMBL" id="BCB80835.1"/>
    </source>
</evidence>
<reference evidence="2 3" key="2">
    <citation type="submission" date="2020-03" db="EMBL/GenBank/DDBJ databases">
        <authorList>
            <person name="Ichikawa N."/>
            <person name="Kimura A."/>
            <person name="Kitahashi Y."/>
            <person name="Uohara A."/>
        </authorList>
    </citation>
    <scope>NUCLEOTIDE SEQUENCE [LARGE SCALE GENOMIC DNA]</scope>
    <source>
        <strain evidence="2 3">NBRC 107702</strain>
    </source>
</reference>
<reference evidence="2 3" key="1">
    <citation type="submission" date="2020-03" db="EMBL/GenBank/DDBJ databases">
        <title>Whole genome shotgun sequence of Phytohabitans flavus NBRC 107702.</title>
        <authorList>
            <person name="Komaki H."/>
            <person name="Tamura T."/>
        </authorList>
    </citation>
    <scope>NUCLEOTIDE SEQUENCE [LARGE SCALE GENOMIC DNA]</scope>
    <source>
        <strain evidence="2 3">NBRC 107702</strain>
    </source>
</reference>
<feature type="region of interest" description="Disordered" evidence="1">
    <location>
        <begin position="1"/>
        <end position="48"/>
    </location>
</feature>